<protein>
    <submittedName>
        <fullName evidence="1">1142_t:CDS:1</fullName>
    </submittedName>
</protein>
<name>A0ACA9KD94_9GLOM</name>
<dbReference type="EMBL" id="CAJVPM010001381">
    <property type="protein sequence ID" value="CAG8465912.1"/>
    <property type="molecule type" value="Genomic_DNA"/>
</dbReference>
<accession>A0ACA9KD94</accession>
<sequence length="40" mass="4503">FGEFIKKCSSLDVVICSISFEYKDIKFLAIIASSKSCRLI</sequence>
<dbReference type="Proteomes" id="UP000789860">
    <property type="component" value="Unassembled WGS sequence"/>
</dbReference>
<evidence type="ECO:0000313" key="2">
    <source>
        <dbReference type="Proteomes" id="UP000789860"/>
    </source>
</evidence>
<organism evidence="1 2">
    <name type="scientific">Scutellospora calospora</name>
    <dbReference type="NCBI Taxonomy" id="85575"/>
    <lineage>
        <taxon>Eukaryota</taxon>
        <taxon>Fungi</taxon>
        <taxon>Fungi incertae sedis</taxon>
        <taxon>Mucoromycota</taxon>
        <taxon>Glomeromycotina</taxon>
        <taxon>Glomeromycetes</taxon>
        <taxon>Diversisporales</taxon>
        <taxon>Gigasporaceae</taxon>
        <taxon>Scutellospora</taxon>
    </lineage>
</organism>
<evidence type="ECO:0000313" key="1">
    <source>
        <dbReference type="EMBL" id="CAG8465912.1"/>
    </source>
</evidence>
<gene>
    <name evidence="1" type="ORF">SCALOS_LOCUS1818</name>
</gene>
<reference evidence="1" key="1">
    <citation type="submission" date="2021-06" db="EMBL/GenBank/DDBJ databases">
        <authorList>
            <person name="Kallberg Y."/>
            <person name="Tangrot J."/>
            <person name="Rosling A."/>
        </authorList>
    </citation>
    <scope>NUCLEOTIDE SEQUENCE</scope>
    <source>
        <strain evidence="1">AU212A</strain>
    </source>
</reference>
<feature type="non-terminal residue" evidence="1">
    <location>
        <position position="1"/>
    </location>
</feature>
<proteinExistence type="predicted"/>
<keyword evidence="2" id="KW-1185">Reference proteome</keyword>
<comment type="caution">
    <text evidence="1">The sequence shown here is derived from an EMBL/GenBank/DDBJ whole genome shotgun (WGS) entry which is preliminary data.</text>
</comment>